<evidence type="ECO:0000313" key="3">
    <source>
        <dbReference type="Proteomes" id="UP000807353"/>
    </source>
</evidence>
<dbReference type="Proteomes" id="UP000807353">
    <property type="component" value="Unassembled WGS sequence"/>
</dbReference>
<sequence length="186" mass="20432">MRLSSLIVAALAAVCVVANPLPSIQIPDAASVVGKVSKGDLSSIGKDEIISVPTTAEIKTHMHTQAEMRNTSLFYSGPGGYRDKALALGMKIGRHILTDFFLDPHYPDQWSTNNTKFWDNASRAMAQLSSGTAYVLLPSDTTGQIWFMGTVWDRVEWPTLLMNQAVDAIVRVNPDNDKHETIFLRG</sequence>
<gene>
    <name evidence="2" type="ORF">BDZ94DRAFT_1233247</name>
</gene>
<evidence type="ECO:0000313" key="2">
    <source>
        <dbReference type="EMBL" id="KAF9467058.1"/>
    </source>
</evidence>
<feature type="signal peptide" evidence="1">
    <location>
        <begin position="1"/>
        <end position="18"/>
    </location>
</feature>
<keyword evidence="3" id="KW-1185">Reference proteome</keyword>
<feature type="chain" id="PRO_5040249922" evidence="1">
    <location>
        <begin position="19"/>
        <end position="186"/>
    </location>
</feature>
<dbReference type="AlphaFoldDB" id="A0A9P5YBS2"/>
<dbReference type="SUPFAM" id="SSF52309">
    <property type="entry name" value="N-(deoxy)ribosyltransferase-like"/>
    <property type="match status" value="1"/>
</dbReference>
<dbReference type="OrthoDB" id="2960696at2759"/>
<protein>
    <submittedName>
        <fullName evidence="2">Uncharacterized protein</fullName>
    </submittedName>
</protein>
<dbReference type="EMBL" id="MU150238">
    <property type="protein sequence ID" value="KAF9467058.1"/>
    <property type="molecule type" value="Genomic_DNA"/>
</dbReference>
<organism evidence="2 3">
    <name type="scientific">Collybia nuda</name>
    <dbReference type="NCBI Taxonomy" id="64659"/>
    <lineage>
        <taxon>Eukaryota</taxon>
        <taxon>Fungi</taxon>
        <taxon>Dikarya</taxon>
        <taxon>Basidiomycota</taxon>
        <taxon>Agaricomycotina</taxon>
        <taxon>Agaricomycetes</taxon>
        <taxon>Agaricomycetidae</taxon>
        <taxon>Agaricales</taxon>
        <taxon>Tricholomatineae</taxon>
        <taxon>Clitocybaceae</taxon>
        <taxon>Collybia</taxon>
    </lineage>
</organism>
<name>A0A9P5YBS2_9AGAR</name>
<keyword evidence="1" id="KW-0732">Signal</keyword>
<comment type="caution">
    <text evidence="2">The sequence shown here is derived from an EMBL/GenBank/DDBJ whole genome shotgun (WGS) entry which is preliminary data.</text>
</comment>
<reference evidence="2" key="1">
    <citation type="submission" date="2020-11" db="EMBL/GenBank/DDBJ databases">
        <authorList>
            <consortium name="DOE Joint Genome Institute"/>
            <person name="Ahrendt S."/>
            <person name="Riley R."/>
            <person name="Andreopoulos W."/>
            <person name="Labutti K."/>
            <person name="Pangilinan J."/>
            <person name="Ruiz-Duenas F.J."/>
            <person name="Barrasa J.M."/>
            <person name="Sanchez-Garcia M."/>
            <person name="Camarero S."/>
            <person name="Miyauchi S."/>
            <person name="Serrano A."/>
            <person name="Linde D."/>
            <person name="Babiker R."/>
            <person name="Drula E."/>
            <person name="Ayuso-Fernandez I."/>
            <person name="Pacheco R."/>
            <person name="Padilla G."/>
            <person name="Ferreira P."/>
            <person name="Barriuso J."/>
            <person name="Kellner H."/>
            <person name="Castanera R."/>
            <person name="Alfaro M."/>
            <person name="Ramirez L."/>
            <person name="Pisabarro A.G."/>
            <person name="Kuo A."/>
            <person name="Tritt A."/>
            <person name="Lipzen A."/>
            <person name="He G."/>
            <person name="Yan M."/>
            <person name="Ng V."/>
            <person name="Cullen D."/>
            <person name="Martin F."/>
            <person name="Rosso M.-N."/>
            <person name="Henrissat B."/>
            <person name="Hibbett D."/>
            <person name="Martinez A.T."/>
            <person name="Grigoriev I.V."/>
        </authorList>
    </citation>
    <scope>NUCLEOTIDE SEQUENCE</scope>
    <source>
        <strain evidence="2">CBS 247.69</strain>
    </source>
</reference>
<accession>A0A9P5YBS2</accession>
<evidence type="ECO:0000256" key="1">
    <source>
        <dbReference type="SAM" id="SignalP"/>
    </source>
</evidence>
<proteinExistence type="predicted"/>